<evidence type="ECO:0000313" key="1">
    <source>
        <dbReference type="EMBL" id="JAH05588.1"/>
    </source>
</evidence>
<reference evidence="1" key="1">
    <citation type="submission" date="2014-11" db="EMBL/GenBank/DDBJ databases">
        <authorList>
            <person name="Amaro Gonzalez C."/>
        </authorList>
    </citation>
    <scope>NUCLEOTIDE SEQUENCE</scope>
</reference>
<dbReference type="EMBL" id="GBXM01102989">
    <property type="protein sequence ID" value="JAH05588.1"/>
    <property type="molecule type" value="Transcribed_RNA"/>
</dbReference>
<accession>A0A0E9PP07</accession>
<dbReference type="AlphaFoldDB" id="A0A0E9PP07"/>
<organism evidence="1">
    <name type="scientific">Anguilla anguilla</name>
    <name type="common">European freshwater eel</name>
    <name type="synonym">Muraena anguilla</name>
    <dbReference type="NCBI Taxonomy" id="7936"/>
    <lineage>
        <taxon>Eukaryota</taxon>
        <taxon>Metazoa</taxon>
        <taxon>Chordata</taxon>
        <taxon>Craniata</taxon>
        <taxon>Vertebrata</taxon>
        <taxon>Euteleostomi</taxon>
        <taxon>Actinopterygii</taxon>
        <taxon>Neopterygii</taxon>
        <taxon>Teleostei</taxon>
        <taxon>Anguilliformes</taxon>
        <taxon>Anguillidae</taxon>
        <taxon>Anguilla</taxon>
    </lineage>
</organism>
<sequence>MKMKETATRLKDFNGETDLQFGLILWGGGKNTFF</sequence>
<reference evidence="1" key="2">
    <citation type="journal article" date="2015" name="Fish Shellfish Immunol.">
        <title>Early steps in the European eel (Anguilla anguilla)-Vibrio vulnificus interaction in the gills: Role of the RtxA13 toxin.</title>
        <authorList>
            <person name="Callol A."/>
            <person name="Pajuelo D."/>
            <person name="Ebbesson L."/>
            <person name="Teles M."/>
            <person name="MacKenzie S."/>
            <person name="Amaro C."/>
        </authorList>
    </citation>
    <scope>NUCLEOTIDE SEQUENCE</scope>
</reference>
<name>A0A0E9PP07_ANGAN</name>
<proteinExistence type="predicted"/>
<protein>
    <submittedName>
        <fullName evidence="1">Uncharacterized protein</fullName>
    </submittedName>
</protein>